<keyword evidence="2" id="KW-0812">Transmembrane</keyword>
<dbReference type="EMBL" id="QXFL01000004">
    <property type="protein sequence ID" value="RIV85590.1"/>
    <property type="molecule type" value="Genomic_DNA"/>
</dbReference>
<evidence type="ECO:0000313" key="3">
    <source>
        <dbReference type="EMBL" id="RIV85590.1"/>
    </source>
</evidence>
<comment type="caution">
    <text evidence="3">The sequence shown here is derived from an EMBL/GenBank/DDBJ whole genome shotgun (WGS) entry which is preliminary data.</text>
</comment>
<dbReference type="AlphaFoldDB" id="A0A418NR77"/>
<feature type="region of interest" description="Disordered" evidence="1">
    <location>
        <begin position="37"/>
        <end position="66"/>
    </location>
</feature>
<dbReference type="RefSeq" id="WP_119586781.1">
    <property type="nucleotide sequence ID" value="NZ_CAWODQ010000024.1"/>
</dbReference>
<protein>
    <submittedName>
        <fullName evidence="3">Uncharacterized protein</fullName>
    </submittedName>
</protein>
<sequence>MDNLSQHFGWVEIVFTALVAFGFGFYQLWSVNREIARDKEKKERESNTPESSAPGHAVGEHELHDR</sequence>
<organism evidence="3 4">
    <name type="scientific">Aurantiacibacter zhengii</name>
    <dbReference type="NCBI Taxonomy" id="2307003"/>
    <lineage>
        <taxon>Bacteria</taxon>
        <taxon>Pseudomonadati</taxon>
        <taxon>Pseudomonadota</taxon>
        <taxon>Alphaproteobacteria</taxon>
        <taxon>Sphingomonadales</taxon>
        <taxon>Erythrobacteraceae</taxon>
        <taxon>Aurantiacibacter</taxon>
    </lineage>
</organism>
<feature type="compositionally biased region" description="Basic and acidic residues" evidence="1">
    <location>
        <begin position="37"/>
        <end position="47"/>
    </location>
</feature>
<reference evidence="3 4" key="1">
    <citation type="submission" date="2018-08" db="EMBL/GenBank/DDBJ databases">
        <title>Erythrobacter zhengii sp.nov., a bacterium isolated from deep-sea sediment.</title>
        <authorList>
            <person name="Fang C."/>
            <person name="Wu Y.-H."/>
            <person name="Sun C."/>
            <person name="Wang H."/>
            <person name="Cheng H."/>
            <person name="Meng F.-X."/>
            <person name="Wang C.-S."/>
            <person name="Xu X.-W."/>
        </authorList>
    </citation>
    <scope>NUCLEOTIDE SEQUENCE [LARGE SCALE GENOMIC DNA]</scope>
    <source>
        <strain evidence="3 4">V18</strain>
    </source>
</reference>
<feature type="transmembrane region" description="Helical" evidence="2">
    <location>
        <begin position="6"/>
        <end position="29"/>
    </location>
</feature>
<keyword evidence="2" id="KW-1133">Transmembrane helix</keyword>
<dbReference type="OrthoDB" id="7511104at2"/>
<name>A0A418NR77_9SPHN</name>
<evidence type="ECO:0000256" key="1">
    <source>
        <dbReference type="SAM" id="MobiDB-lite"/>
    </source>
</evidence>
<dbReference type="Proteomes" id="UP000286576">
    <property type="component" value="Unassembled WGS sequence"/>
</dbReference>
<keyword evidence="4" id="KW-1185">Reference proteome</keyword>
<evidence type="ECO:0000313" key="4">
    <source>
        <dbReference type="Proteomes" id="UP000286576"/>
    </source>
</evidence>
<proteinExistence type="predicted"/>
<accession>A0A418NR77</accession>
<keyword evidence="2" id="KW-0472">Membrane</keyword>
<gene>
    <name evidence="3" type="ORF">D2V07_09560</name>
</gene>
<evidence type="ECO:0000256" key="2">
    <source>
        <dbReference type="SAM" id="Phobius"/>
    </source>
</evidence>